<evidence type="ECO:0000259" key="4">
    <source>
        <dbReference type="Pfam" id="PF13490"/>
    </source>
</evidence>
<sequence>MSTPESTNPTNDHVDMAGYLMEMLTPGEKRRADEHLASCAACRDEIESLTEWSSALREIPDEMLLDGPPEDADLLLQRTLRQVRQESSGGRLRRLAVLTTAAAAVVAVAIGGGVILGRGTAPTGTPQAQGTSAPASVAPGTRVVSAVDSGTGASIDATVIPAAGWVRLTATVGGVPAGERCRLEVVGKNGEPILAGSWLVSDAGEANGTTLNGSALIDPAEVASVRVVNMAGKQYVDVDV</sequence>
<keyword evidence="1" id="KW-0805">Transcription regulation</keyword>
<dbReference type="InterPro" id="IPR041916">
    <property type="entry name" value="Anti_sigma_zinc_sf"/>
</dbReference>
<proteinExistence type="predicted"/>
<evidence type="ECO:0000256" key="3">
    <source>
        <dbReference type="SAM" id="Phobius"/>
    </source>
</evidence>
<evidence type="ECO:0000256" key="2">
    <source>
        <dbReference type="ARBA" id="ARBA00023163"/>
    </source>
</evidence>
<evidence type="ECO:0000313" key="6">
    <source>
        <dbReference type="Proteomes" id="UP000623608"/>
    </source>
</evidence>
<dbReference type="RefSeq" id="WP_203813848.1">
    <property type="nucleotide sequence ID" value="NZ_BOMY01000055.1"/>
</dbReference>
<dbReference type="Proteomes" id="UP000623608">
    <property type="component" value="Unassembled WGS sequence"/>
</dbReference>
<organism evidence="5 6">
    <name type="scientific">Paractinoplanes tereljensis</name>
    <dbReference type="NCBI Taxonomy" id="571912"/>
    <lineage>
        <taxon>Bacteria</taxon>
        <taxon>Bacillati</taxon>
        <taxon>Actinomycetota</taxon>
        <taxon>Actinomycetes</taxon>
        <taxon>Micromonosporales</taxon>
        <taxon>Micromonosporaceae</taxon>
        <taxon>Paractinoplanes</taxon>
    </lineage>
</organism>
<keyword evidence="6" id="KW-1185">Reference proteome</keyword>
<evidence type="ECO:0000313" key="5">
    <source>
        <dbReference type="EMBL" id="GIF26066.1"/>
    </source>
</evidence>
<protein>
    <recommendedName>
        <fullName evidence="4">Putative zinc-finger domain-containing protein</fullName>
    </recommendedName>
</protein>
<dbReference type="AlphaFoldDB" id="A0A919NY35"/>
<dbReference type="InterPro" id="IPR027383">
    <property type="entry name" value="Znf_put"/>
</dbReference>
<keyword evidence="3" id="KW-0812">Transmembrane</keyword>
<keyword evidence="3" id="KW-0472">Membrane</keyword>
<name>A0A919NY35_9ACTN</name>
<evidence type="ECO:0000256" key="1">
    <source>
        <dbReference type="ARBA" id="ARBA00023015"/>
    </source>
</evidence>
<dbReference type="EMBL" id="BOMY01000055">
    <property type="protein sequence ID" value="GIF26066.1"/>
    <property type="molecule type" value="Genomic_DNA"/>
</dbReference>
<feature type="transmembrane region" description="Helical" evidence="3">
    <location>
        <begin position="95"/>
        <end position="116"/>
    </location>
</feature>
<dbReference type="Gene3D" id="1.10.10.1320">
    <property type="entry name" value="Anti-sigma factor, zinc-finger domain"/>
    <property type="match status" value="1"/>
</dbReference>
<reference evidence="5" key="1">
    <citation type="submission" date="2021-01" db="EMBL/GenBank/DDBJ databases">
        <title>Whole genome shotgun sequence of Actinoplanes tereljensis NBRC 105297.</title>
        <authorList>
            <person name="Komaki H."/>
            <person name="Tamura T."/>
        </authorList>
    </citation>
    <scope>NUCLEOTIDE SEQUENCE</scope>
    <source>
        <strain evidence="5">NBRC 105297</strain>
    </source>
</reference>
<gene>
    <name evidence="5" type="ORF">Ate02nite_87960</name>
</gene>
<keyword evidence="3" id="KW-1133">Transmembrane helix</keyword>
<comment type="caution">
    <text evidence="5">The sequence shown here is derived from an EMBL/GenBank/DDBJ whole genome shotgun (WGS) entry which is preliminary data.</text>
</comment>
<accession>A0A919NY35</accession>
<feature type="domain" description="Putative zinc-finger" evidence="4">
    <location>
        <begin position="18"/>
        <end position="43"/>
    </location>
</feature>
<dbReference type="Pfam" id="PF13490">
    <property type="entry name" value="zf-HC2"/>
    <property type="match status" value="1"/>
</dbReference>
<keyword evidence="2" id="KW-0804">Transcription</keyword>